<proteinExistence type="predicted"/>
<evidence type="ECO:0000256" key="1">
    <source>
        <dbReference type="SAM" id="MobiDB-lite"/>
    </source>
</evidence>
<dbReference type="Proteomes" id="UP000747542">
    <property type="component" value="Unassembled WGS sequence"/>
</dbReference>
<name>A0A8J5JZL0_HOMAM</name>
<organism evidence="2 3">
    <name type="scientific">Homarus americanus</name>
    <name type="common">American lobster</name>
    <dbReference type="NCBI Taxonomy" id="6706"/>
    <lineage>
        <taxon>Eukaryota</taxon>
        <taxon>Metazoa</taxon>
        <taxon>Ecdysozoa</taxon>
        <taxon>Arthropoda</taxon>
        <taxon>Crustacea</taxon>
        <taxon>Multicrustacea</taxon>
        <taxon>Malacostraca</taxon>
        <taxon>Eumalacostraca</taxon>
        <taxon>Eucarida</taxon>
        <taxon>Decapoda</taxon>
        <taxon>Pleocyemata</taxon>
        <taxon>Astacidea</taxon>
        <taxon>Nephropoidea</taxon>
        <taxon>Nephropidae</taxon>
        <taxon>Homarus</taxon>
    </lineage>
</organism>
<dbReference type="AlphaFoldDB" id="A0A8J5JZL0"/>
<feature type="compositionally biased region" description="Basic and acidic residues" evidence="1">
    <location>
        <begin position="66"/>
        <end position="80"/>
    </location>
</feature>
<keyword evidence="3" id="KW-1185">Reference proteome</keyword>
<comment type="caution">
    <text evidence="2">The sequence shown here is derived from an EMBL/GenBank/DDBJ whole genome shotgun (WGS) entry which is preliminary data.</text>
</comment>
<accession>A0A8J5JZL0</accession>
<protein>
    <submittedName>
        <fullName evidence="2">Uncharacterized protein</fullName>
    </submittedName>
</protein>
<gene>
    <name evidence="2" type="ORF">Hamer_G007322</name>
</gene>
<dbReference type="EMBL" id="JAHLQT010024345">
    <property type="protein sequence ID" value="KAG7165476.1"/>
    <property type="molecule type" value="Genomic_DNA"/>
</dbReference>
<evidence type="ECO:0000313" key="2">
    <source>
        <dbReference type="EMBL" id="KAG7165476.1"/>
    </source>
</evidence>
<reference evidence="2" key="1">
    <citation type="journal article" date="2021" name="Sci. Adv.">
        <title>The American lobster genome reveals insights on longevity, neural, and immune adaptations.</title>
        <authorList>
            <person name="Polinski J.M."/>
            <person name="Zimin A.V."/>
            <person name="Clark K.F."/>
            <person name="Kohn A.B."/>
            <person name="Sadowski N."/>
            <person name="Timp W."/>
            <person name="Ptitsyn A."/>
            <person name="Khanna P."/>
            <person name="Romanova D.Y."/>
            <person name="Williams P."/>
            <person name="Greenwood S.J."/>
            <person name="Moroz L.L."/>
            <person name="Walt D.R."/>
            <person name="Bodnar A.G."/>
        </authorList>
    </citation>
    <scope>NUCLEOTIDE SEQUENCE</scope>
    <source>
        <strain evidence="2">GMGI-L3</strain>
    </source>
</reference>
<sequence length="80" mass="8484">MRLFAEVCLCHFSARELPSGEAGGRVTAPVADVVRGKVVAAEEGGGVLRYIEGVVTGGGTARRHKLTTDHSREDNAEKFS</sequence>
<feature type="region of interest" description="Disordered" evidence="1">
    <location>
        <begin position="59"/>
        <end position="80"/>
    </location>
</feature>
<evidence type="ECO:0000313" key="3">
    <source>
        <dbReference type="Proteomes" id="UP000747542"/>
    </source>
</evidence>